<evidence type="ECO:0000256" key="2">
    <source>
        <dbReference type="PROSITE-ProRule" id="PRU01091"/>
    </source>
</evidence>
<dbReference type="Proteomes" id="UP001499947">
    <property type="component" value="Unassembled WGS sequence"/>
</dbReference>
<dbReference type="CDD" id="cd00383">
    <property type="entry name" value="trans_reg_C"/>
    <property type="match status" value="1"/>
</dbReference>
<protein>
    <recommendedName>
        <fullName evidence="4">OmpR/PhoB-type domain-containing protein</fullName>
    </recommendedName>
</protein>
<dbReference type="RefSeq" id="WP_246586308.1">
    <property type="nucleotide sequence ID" value="NZ_BAAALR010000063.1"/>
</dbReference>
<reference evidence="5 6" key="1">
    <citation type="journal article" date="2019" name="Int. J. Syst. Evol. Microbiol.">
        <title>The Global Catalogue of Microorganisms (GCM) 10K type strain sequencing project: providing services to taxonomists for standard genome sequencing and annotation.</title>
        <authorList>
            <consortium name="The Broad Institute Genomics Platform"/>
            <consortium name="The Broad Institute Genome Sequencing Center for Infectious Disease"/>
            <person name="Wu L."/>
            <person name="Ma J."/>
        </authorList>
    </citation>
    <scope>NUCLEOTIDE SEQUENCE [LARGE SCALE GENOMIC DNA]</scope>
    <source>
        <strain evidence="5 6">JCM 13244</strain>
    </source>
</reference>
<dbReference type="InterPro" id="IPR001867">
    <property type="entry name" value="OmpR/PhoB-type_DNA-bd"/>
</dbReference>
<name>A0ABN2IMM7_9ACTN</name>
<sequence>MQALRTRNRRREEPSPRYADLPLDDTTRQARRGRRALELTPAEFRLLRYLLVNAGQVLSKEQIGEHLWVADHRRYEARGEATGFPPHGHFQGSACRAARRWLMMGEPCTSRMRLSARRRPLSGRRCSLLPAPYWGSAPII</sequence>
<dbReference type="EMBL" id="BAAALR010000063">
    <property type="protein sequence ID" value="GAA1708081.1"/>
    <property type="molecule type" value="Genomic_DNA"/>
</dbReference>
<feature type="region of interest" description="Disordered" evidence="3">
    <location>
        <begin position="1"/>
        <end position="27"/>
    </location>
</feature>
<evidence type="ECO:0000256" key="1">
    <source>
        <dbReference type="ARBA" id="ARBA00023125"/>
    </source>
</evidence>
<evidence type="ECO:0000313" key="6">
    <source>
        <dbReference type="Proteomes" id="UP001499947"/>
    </source>
</evidence>
<dbReference type="InterPro" id="IPR036388">
    <property type="entry name" value="WH-like_DNA-bd_sf"/>
</dbReference>
<keyword evidence="6" id="KW-1185">Reference proteome</keyword>
<evidence type="ECO:0000313" key="5">
    <source>
        <dbReference type="EMBL" id="GAA1708081.1"/>
    </source>
</evidence>
<dbReference type="SUPFAM" id="SSF46894">
    <property type="entry name" value="C-terminal effector domain of the bipartite response regulators"/>
    <property type="match status" value="1"/>
</dbReference>
<feature type="DNA-binding region" description="OmpR/PhoB-type" evidence="2">
    <location>
        <begin position="13"/>
        <end position="77"/>
    </location>
</feature>
<keyword evidence="1 2" id="KW-0238">DNA-binding</keyword>
<dbReference type="Gene3D" id="1.10.10.10">
    <property type="entry name" value="Winged helix-like DNA-binding domain superfamily/Winged helix DNA-binding domain"/>
    <property type="match status" value="1"/>
</dbReference>
<feature type="domain" description="OmpR/PhoB-type" evidence="4">
    <location>
        <begin position="13"/>
        <end position="77"/>
    </location>
</feature>
<proteinExistence type="predicted"/>
<comment type="caution">
    <text evidence="5">The sequence shown here is derived from an EMBL/GenBank/DDBJ whole genome shotgun (WGS) entry which is preliminary data.</text>
</comment>
<evidence type="ECO:0000256" key="3">
    <source>
        <dbReference type="SAM" id="MobiDB-lite"/>
    </source>
</evidence>
<accession>A0ABN2IMM7</accession>
<organism evidence="5 6">
    <name type="scientific">Streptomyces yatensis</name>
    <dbReference type="NCBI Taxonomy" id="155177"/>
    <lineage>
        <taxon>Bacteria</taxon>
        <taxon>Bacillati</taxon>
        <taxon>Actinomycetota</taxon>
        <taxon>Actinomycetes</taxon>
        <taxon>Kitasatosporales</taxon>
        <taxon>Streptomycetaceae</taxon>
        <taxon>Streptomyces</taxon>
        <taxon>Streptomyces violaceusniger group</taxon>
    </lineage>
</organism>
<dbReference type="Pfam" id="PF00486">
    <property type="entry name" value="Trans_reg_C"/>
    <property type="match status" value="1"/>
</dbReference>
<dbReference type="InterPro" id="IPR016032">
    <property type="entry name" value="Sig_transdc_resp-reg_C-effctor"/>
</dbReference>
<dbReference type="PROSITE" id="PS51755">
    <property type="entry name" value="OMPR_PHOB"/>
    <property type="match status" value="1"/>
</dbReference>
<gene>
    <name evidence="5" type="ORF">GCM10009680_56110</name>
</gene>
<evidence type="ECO:0000259" key="4">
    <source>
        <dbReference type="PROSITE" id="PS51755"/>
    </source>
</evidence>